<dbReference type="EMBL" id="CP045891">
    <property type="protein sequence ID" value="QQP58094.1"/>
    <property type="molecule type" value="Genomic_DNA"/>
</dbReference>
<evidence type="ECO:0000313" key="1">
    <source>
        <dbReference type="EMBL" id="QQP58094.1"/>
    </source>
</evidence>
<evidence type="ECO:0000313" key="2">
    <source>
        <dbReference type="Proteomes" id="UP000595437"/>
    </source>
</evidence>
<dbReference type="Proteomes" id="UP000595437">
    <property type="component" value="Chromosome 2"/>
</dbReference>
<organism evidence="1 2">
    <name type="scientific">Caligus rogercresseyi</name>
    <name type="common">Sea louse</name>
    <dbReference type="NCBI Taxonomy" id="217165"/>
    <lineage>
        <taxon>Eukaryota</taxon>
        <taxon>Metazoa</taxon>
        <taxon>Ecdysozoa</taxon>
        <taxon>Arthropoda</taxon>
        <taxon>Crustacea</taxon>
        <taxon>Multicrustacea</taxon>
        <taxon>Hexanauplia</taxon>
        <taxon>Copepoda</taxon>
        <taxon>Siphonostomatoida</taxon>
        <taxon>Caligidae</taxon>
        <taxon>Caligus</taxon>
    </lineage>
</organism>
<proteinExistence type="predicted"/>
<protein>
    <submittedName>
        <fullName evidence="1">Uncharacterized protein</fullName>
    </submittedName>
</protein>
<sequence length="84" mass="9664">MKLPTSLGSATLHHTPNHNPLTLIPHRGTLCTTPEEYYRMHADGSIRTYKWLVLFHNFDHPRHVTIRCNSISYGMETSRTIFGS</sequence>
<reference evidence="2" key="1">
    <citation type="submission" date="2021-01" db="EMBL/GenBank/DDBJ databases">
        <title>Caligus Genome Assembly.</title>
        <authorList>
            <person name="Gallardo-Escarate C."/>
        </authorList>
    </citation>
    <scope>NUCLEOTIDE SEQUENCE [LARGE SCALE GENOMIC DNA]</scope>
</reference>
<name>A0A7T8KLE1_CALRO</name>
<gene>
    <name evidence="1" type="ORF">FKW44_003305</name>
</gene>
<accession>A0A7T8KLE1</accession>
<dbReference type="AlphaFoldDB" id="A0A7T8KLE1"/>
<keyword evidence="2" id="KW-1185">Reference proteome</keyword>